<accession>A0A914W342</accession>
<proteinExistence type="predicted"/>
<evidence type="ECO:0000256" key="1">
    <source>
        <dbReference type="SAM" id="Phobius"/>
    </source>
</evidence>
<keyword evidence="1" id="KW-1133">Transmembrane helix</keyword>
<organism evidence="2 3">
    <name type="scientific">Plectus sambesii</name>
    <dbReference type="NCBI Taxonomy" id="2011161"/>
    <lineage>
        <taxon>Eukaryota</taxon>
        <taxon>Metazoa</taxon>
        <taxon>Ecdysozoa</taxon>
        <taxon>Nematoda</taxon>
        <taxon>Chromadorea</taxon>
        <taxon>Plectida</taxon>
        <taxon>Plectina</taxon>
        <taxon>Plectoidea</taxon>
        <taxon>Plectidae</taxon>
        <taxon>Plectus</taxon>
    </lineage>
</organism>
<reference evidence="3" key="1">
    <citation type="submission" date="2022-11" db="UniProtKB">
        <authorList>
            <consortium name="WormBaseParasite"/>
        </authorList>
    </citation>
    <scope>IDENTIFICATION</scope>
</reference>
<keyword evidence="2" id="KW-1185">Reference proteome</keyword>
<feature type="transmembrane region" description="Helical" evidence="1">
    <location>
        <begin position="29"/>
        <end position="53"/>
    </location>
</feature>
<dbReference type="AlphaFoldDB" id="A0A914W342"/>
<dbReference type="Proteomes" id="UP000887566">
    <property type="component" value="Unplaced"/>
</dbReference>
<sequence>MSQLLRNRSDGQLEQNVSQSQIDEFLTSYVIYGVEGLVLGVSNLLIAFVVLLYSDLRVQKEYVIVAGQSFANGLQGLAFVAAGIGRSSLINAGNGTLFA</sequence>
<protein>
    <submittedName>
        <fullName evidence="3">Uncharacterized protein</fullName>
    </submittedName>
</protein>
<evidence type="ECO:0000313" key="3">
    <source>
        <dbReference type="WBParaSite" id="PSAMB.scaffold3068size19795.g20193.t1"/>
    </source>
</evidence>
<dbReference type="WBParaSite" id="PSAMB.scaffold3068size19795.g20193.t1">
    <property type="protein sequence ID" value="PSAMB.scaffold3068size19795.g20193.t1"/>
    <property type="gene ID" value="PSAMB.scaffold3068size19795.g20193"/>
</dbReference>
<keyword evidence="1" id="KW-0472">Membrane</keyword>
<name>A0A914W342_9BILA</name>
<evidence type="ECO:0000313" key="2">
    <source>
        <dbReference type="Proteomes" id="UP000887566"/>
    </source>
</evidence>
<keyword evidence="1" id="KW-0812">Transmembrane</keyword>